<evidence type="ECO:0000313" key="2">
    <source>
        <dbReference type="Proteomes" id="UP001158576"/>
    </source>
</evidence>
<reference evidence="1 2" key="1">
    <citation type="submission" date="2021-04" db="EMBL/GenBank/DDBJ databases">
        <authorList>
            <person name="Bliznina A."/>
        </authorList>
    </citation>
    <scope>NUCLEOTIDE SEQUENCE [LARGE SCALE GENOMIC DNA]</scope>
</reference>
<organism evidence="1 2">
    <name type="scientific">Oikopleura dioica</name>
    <name type="common">Tunicate</name>
    <dbReference type="NCBI Taxonomy" id="34765"/>
    <lineage>
        <taxon>Eukaryota</taxon>
        <taxon>Metazoa</taxon>
        <taxon>Chordata</taxon>
        <taxon>Tunicata</taxon>
        <taxon>Appendicularia</taxon>
        <taxon>Copelata</taxon>
        <taxon>Oikopleuridae</taxon>
        <taxon>Oikopleura</taxon>
    </lineage>
</organism>
<keyword evidence="2" id="KW-1185">Reference proteome</keyword>
<sequence>MKSLAFIFGSFSSAAVWDTKFNAAWNLNFWWQEEGDYKSTLEDGKWVEELFCKTKPIYEFRCTGEALCHKVLYAKNAHCTRVQTNEDGMKVREHYGCYNSNWTNDTTGGILESLYDEFLQDQPFLPVDSVPETHRLFLPEKGVCPQTGSEICGSLDAIPFFHPSCYRNDQLNPGFYLLSVQSFFSPEQQIASKELRPRG</sequence>
<dbReference type="Proteomes" id="UP001158576">
    <property type="component" value="Chromosome PAR"/>
</dbReference>
<proteinExistence type="predicted"/>
<protein>
    <submittedName>
        <fullName evidence="1">Oidioi.mRNA.OKI2018_I69.PAR.g8510.t1.cds</fullName>
    </submittedName>
</protein>
<accession>A0ABN7RGB0</accession>
<evidence type="ECO:0000313" key="1">
    <source>
        <dbReference type="EMBL" id="CAG5076643.1"/>
    </source>
</evidence>
<name>A0ABN7RGB0_OIKDI</name>
<gene>
    <name evidence="1" type="ORF">OKIOD_LOCUS68</name>
</gene>
<dbReference type="EMBL" id="OU015568">
    <property type="protein sequence ID" value="CAG5076643.1"/>
    <property type="molecule type" value="Genomic_DNA"/>
</dbReference>